<dbReference type="SMART" id="SM00382">
    <property type="entry name" value="AAA"/>
    <property type="match status" value="1"/>
</dbReference>
<keyword evidence="2 8" id="KW-0812">Transmembrane</keyword>
<evidence type="ECO:0000256" key="1">
    <source>
        <dbReference type="ARBA" id="ARBA00004651"/>
    </source>
</evidence>
<accession>A0A2A4GXA0</accession>
<dbReference type="SUPFAM" id="SSF52540">
    <property type="entry name" value="P-loop containing nucleoside triphosphate hydrolases"/>
    <property type="match status" value="1"/>
</dbReference>
<dbReference type="AlphaFoldDB" id="A0A2A4GXA0"/>
<dbReference type="EMBL" id="MWUU01000008">
    <property type="protein sequence ID" value="PCF55073.1"/>
    <property type="molecule type" value="Genomic_DNA"/>
</dbReference>
<comment type="subcellular location">
    <subcellularLocation>
        <location evidence="1">Cell membrane</location>
        <topology evidence="1">Multi-pass membrane protein</topology>
    </subcellularLocation>
</comment>
<evidence type="ECO:0000256" key="7">
    <source>
        <dbReference type="ARBA" id="ARBA00025074"/>
    </source>
</evidence>
<dbReference type="InterPro" id="IPR003593">
    <property type="entry name" value="AAA+_ATPase"/>
</dbReference>
<dbReference type="CDD" id="cd18584">
    <property type="entry name" value="ABC_6TM_AarD_CydD"/>
    <property type="match status" value="1"/>
</dbReference>
<sequence length="545" mass="61023">MKQLHQWAKQFYSLPIFMAIVCIGLALSVVAQNVTIGIILERILTHQPTAWSVMIGFLALTLILRATLDFVNGWLGEQLAHRVRQTIRGRLLQQVSRQAVGERLTMATETLSEMLPFYRNYLPQVFKSTFIPLAIIVTMFFVHIPTALIMLVTAPFIPVFYIVFGLKTRDDAKDQMTFLNQFGQRFLSLTKGLVTLKLFNRSEQAVETISEESTQFRDKTMTILKSAFLSGLMLEFISMLGIGLVALEVGLSLIVFQSIHFGTAAIAMIMAPEFYNAIKDLGQAFHTGKESEGASDVIHAAIEEREAVTGHEINVDENQAPLIQVRNLQYHYPNTTSNVLTDMHLDIFEGDRIALVGPSGAGKSTFVRLLIGELLPQEGRITYQRQDLKIGYLSQNPYIFNATIAENVAVFNDVPAEKITAALEAVQLMPVVERFQHGIETLIGEGGEMLSGGEMRRIELARLLLLEPDFVVLDEPVAGLDSTTEQVIQQTLDRYFQHTTRLTIAHRQSTIQHATRRIYLADGTIQSDDDRIQLSLTHTENGGEE</sequence>
<reference evidence="11 12" key="1">
    <citation type="journal article" date="2017" name="PLoS ONE">
        <title>Development of a real-time PCR for detection of Staphylococcus pseudintermedius using a novel automated comparison of whole-genome sequences.</title>
        <authorList>
            <person name="Verstappen K.M."/>
            <person name="Huijbregts L."/>
            <person name="Spaninks M."/>
            <person name="Wagenaar J.A."/>
            <person name="Fluit A.C."/>
            <person name="Duim B."/>
        </authorList>
    </citation>
    <scope>NUCLEOTIDE SEQUENCE [LARGE SCALE GENOMIC DNA]</scope>
    <source>
        <strain evidence="11 12">215070706401-1</strain>
    </source>
</reference>
<keyword evidence="5 8" id="KW-1133">Transmembrane helix</keyword>
<evidence type="ECO:0000259" key="9">
    <source>
        <dbReference type="PROSITE" id="PS50893"/>
    </source>
</evidence>
<dbReference type="PROSITE" id="PS50893">
    <property type="entry name" value="ABC_TRANSPORTER_2"/>
    <property type="match status" value="1"/>
</dbReference>
<dbReference type="InterPro" id="IPR003439">
    <property type="entry name" value="ABC_transporter-like_ATP-bd"/>
</dbReference>
<feature type="domain" description="ABC transmembrane type-1" evidence="10">
    <location>
        <begin position="16"/>
        <end position="290"/>
    </location>
</feature>
<keyword evidence="3" id="KW-0547">Nucleotide-binding</keyword>
<dbReference type="InterPro" id="IPR027417">
    <property type="entry name" value="P-loop_NTPase"/>
</dbReference>
<evidence type="ECO:0000256" key="3">
    <source>
        <dbReference type="ARBA" id="ARBA00022741"/>
    </source>
</evidence>
<evidence type="ECO:0000313" key="11">
    <source>
        <dbReference type="EMBL" id="PCF55073.1"/>
    </source>
</evidence>
<feature type="transmembrane region" description="Helical" evidence="8">
    <location>
        <begin position="227"/>
        <end position="247"/>
    </location>
</feature>
<dbReference type="InterPro" id="IPR011527">
    <property type="entry name" value="ABC1_TM_dom"/>
</dbReference>
<dbReference type="Pfam" id="PF00005">
    <property type="entry name" value="ABC_tran"/>
    <property type="match status" value="1"/>
</dbReference>
<dbReference type="Pfam" id="PF00664">
    <property type="entry name" value="ABC_membrane"/>
    <property type="match status" value="1"/>
</dbReference>
<dbReference type="Gene3D" id="3.40.50.300">
    <property type="entry name" value="P-loop containing nucleotide triphosphate hydrolases"/>
    <property type="match status" value="1"/>
</dbReference>
<dbReference type="GO" id="GO:0005524">
    <property type="term" value="F:ATP binding"/>
    <property type="evidence" value="ECO:0007669"/>
    <property type="project" value="UniProtKB-KW"/>
</dbReference>
<dbReference type="Proteomes" id="UP000218335">
    <property type="component" value="Unassembled WGS sequence"/>
</dbReference>
<evidence type="ECO:0000256" key="6">
    <source>
        <dbReference type="ARBA" id="ARBA00023136"/>
    </source>
</evidence>
<dbReference type="PANTHER" id="PTHR24221">
    <property type="entry name" value="ATP-BINDING CASSETTE SUB-FAMILY B"/>
    <property type="match status" value="1"/>
</dbReference>
<dbReference type="PROSITE" id="PS00211">
    <property type="entry name" value="ABC_TRANSPORTER_1"/>
    <property type="match status" value="1"/>
</dbReference>
<dbReference type="PANTHER" id="PTHR24221:SF261">
    <property type="entry name" value="GLUTATHIONE_L-CYSTEINE TRANSPORT SYSTEM ATP-BINDING_PERMEASE PROTEIN CYDD"/>
    <property type="match status" value="1"/>
</dbReference>
<dbReference type="Gene3D" id="1.20.1560.10">
    <property type="entry name" value="ABC transporter type 1, transmembrane domain"/>
    <property type="match status" value="1"/>
</dbReference>
<dbReference type="PROSITE" id="PS50929">
    <property type="entry name" value="ABC_TM1F"/>
    <property type="match status" value="1"/>
</dbReference>
<evidence type="ECO:0000256" key="5">
    <source>
        <dbReference type="ARBA" id="ARBA00022989"/>
    </source>
</evidence>
<dbReference type="InterPro" id="IPR036640">
    <property type="entry name" value="ABC1_TM_sf"/>
</dbReference>
<protein>
    <submittedName>
        <fullName evidence="11">Cysteine ABC transporter ATP-binding protein</fullName>
    </submittedName>
</protein>
<comment type="function">
    <text evidence="7">May be involved in multidrug export. Transmembrane domains (TMD) form a pore in the cell membrane and the ATP-binding domain (NBD) is responsible for energy generation.</text>
</comment>
<keyword evidence="4 11" id="KW-0067">ATP-binding</keyword>
<feature type="domain" description="ABC transporter" evidence="9">
    <location>
        <begin position="323"/>
        <end position="545"/>
    </location>
</feature>
<name>A0A2A4GXA0_9STAP</name>
<dbReference type="GO" id="GO:0140359">
    <property type="term" value="F:ABC-type transporter activity"/>
    <property type="evidence" value="ECO:0007669"/>
    <property type="project" value="InterPro"/>
</dbReference>
<dbReference type="InterPro" id="IPR039421">
    <property type="entry name" value="Type_1_exporter"/>
</dbReference>
<feature type="transmembrane region" description="Helical" evidence="8">
    <location>
        <begin position="121"/>
        <end position="141"/>
    </location>
</feature>
<evidence type="ECO:0000313" key="12">
    <source>
        <dbReference type="Proteomes" id="UP000218335"/>
    </source>
</evidence>
<comment type="caution">
    <text evidence="11">The sequence shown here is derived from an EMBL/GenBank/DDBJ whole genome shotgun (WGS) entry which is preliminary data.</text>
</comment>
<evidence type="ECO:0000256" key="4">
    <source>
        <dbReference type="ARBA" id="ARBA00022840"/>
    </source>
</evidence>
<dbReference type="SUPFAM" id="SSF90123">
    <property type="entry name" value="ABC transporter transmembrane region"/>
    <property type="match status" value="1"/>
</dbReference>
<gene>
    <name evidence="11" type="ORF">B5C08_07265</name>
</gene>
<evidence type="ECO:0000256" key="2">
    <source>
        <dbReference type="ARBA" id="ARBA00022692"/>
    </source>
</evidence>
<dbReference type="GO" id="GO:0016887">
    <property type="term" value="F:ATP hydrolysis activity"/>
    <property type="evidence" value="ECO:0007669"/>
    <property type="project" value="InterPro"/>
</dbReference>
<dbReference type="GO" id="GO:0005886">
    <property type="term" value="C:plasma membrane"/>
    <property type="evidence" value="ECO:0007669"/>
    <property type="project" value="UniProtKB-SubCell"/>
</dbReference>
<proteinExistence type="predicted"/>
<organism evidence="11 12">
    <name type="scientific">Staphylococcus delphini</name>
    <dbReference type="NCBI Taxonomy" id="53344"/>
    <lineage>
        <taxon>Bacteria</taxon>
        <taxon>Bacillati</taxon>
        <taxon>Bacillota</taxon>
        <taxon>Bacilli</taxon>
        <taxon>Bacillales</taxon>
        <taxon>Staphylococcaceae</taxon>
        <taxon>Staphylococcus</taxon>
        <taxon>Staphylococcus intermedius group</taxon>
    </lineage>
</organism>
<evidence type="ECO:0000259" key="10">
    <source>
        <dbReference type="PROSITE" id="PS50929"/>
    </source>
</evidence>
<dbReference type="GO" id="GO:0034040">
    <property type="term" value="F:ATPase-coupled lipid transmembrane transporter activity"/>
    <property type="evidence" value="ECO:0007669"/>
    <property type="project" value="TreeGrafter"/>
</dbReference>
<dbReference type="RefSeq" id="WP_096592707.1">
    <property type="nucleotide sequence ID" value="NZ_MWRM01000003.1"/>
</dbReference>
<keyword evidence="6 8" id="KW-0472">Membrane</keyword>
<dbReference type="CDD" id="cd03228">
    <property type="entry name" value="ABCC_MRP_Like"/>
    <property type="match status" value="1"/>
</dbReference>
<dbReference type="InterPro" id="IPR017871">
    <property type="entry name" value="ABC_transporter-like_CS"/>
</dbReference>
<feature type="transmembrane region" description="Helical" evidence="8">
    <location>
        <begin position="12"/>
        <end position="31"/>
    </location>
</feature>
<evidence type="ECO:0000256" key="8">
    <source>
        <dbReference type="SAM" id="Phobius"/>
    </source>
</evidence>
<feature type="transmembrane region" description="Helical" evidence="8">
    <location>
        <begin position="51"/>
        <end position="75"/>
    </location>
</feature>